<feature type="non-terminal residue" evidence="1">
    <location>
        <position position="1"/>
    </location>
</feature>
<proteinExistence type="predicted"/>
<comment type="caution">
    <text evidence="1">The sequence shown here is derived from an EMBL/GenBank/DDBJ whole genome shotgun (WGS) entry which is preliminary data.</text>
</comment>
<name>A0ABN7X308_GIGMA</name>
<sequence>KIKKSDSSIVGEGASTFNFSANQIEERTNIFYDPLKVKAEKVSLEQTTISEALCRNLKDKQIIASVLTDKMAEEDVNIKGYHYIFDPQCFKNALGETMVDLYTFPSSRVTKSAKIAVEQYYVHMLDNPSYQSKEFKKELVEHFGTFIGNNNELYTTANTASSHNRDHLKLAVNFNIISQFHRDLKDHRDSFCVICPLGIFKGGQLVFPELKLVVYVKEGQAVAFRSNILVYGNFPVLTDVRHSIVFFIYGTMIKQNRNFRTLFHDTDPDDSDSEINV</sequence>
<reference evidence="1 2" key="1">
    <citation type="submission" date="2021-06" db="EMBL/GenBank/DDBJ databases">
        <authorList>
            <person name="Kallberg Y."/>
            <person name="Tangrot J."/>
            <person name="Rosling A."/>
        </authorList>
    </citation>
    <scope>NUCLEOTIDE SEQUENCE [LARGE SCALE GENOMIC DNA]</scope>
    <source>
        <strain evidence="1 2">120-4 pot B 10/14</strain>
    </source>
</reference>
<protein>
    <submittedName>
        <fullName evidence="1">5220_t:CDS:1</fullName>
    </submittedName>
</protein>
<accession>A0ABN7X308</accession>
<evidence type="ECO:0000313" key="1">
    <source>
        <dbReference type="EMBL" id="CAG8845416.1"/>
    </source>
</evidence>
<gene>
    <name evidence="1" type="ORF">GMARGA_LOCUS37624</name>
</gene>
<keyword evidence="2" id="KW-1185">Reference proteome</keyword>
<evidence type="ECO:0000313" key="2">
    <source>
        <dbReference type="Proteomes" id="UP000789901"/>
    </source>
</evidence>
<feature type="non-terminal residue" evidence="1">
    <location>
        <position position="277"/>
    </location>
</feature>
<dbReference type="Gene3D" id="3.60.130.30">
    <property type="match status" value="1"/>
</dbReference>
<dbReference type="EMBL" id="CAJVQB010079485">
    <property type="protein sequence ID" value="CAG8845416.1"/>
    <property type="molecule type" value="Genomic_DNA"/>
</dbReference>
<organism evidence="1 2">
    <name type="scientific">Gigaspora margarita</name>
    <dbReference type="NCBI Taxonomy" id="4874"/>
    <lineage>
        <taxon>Eukaryota</taxon>
        <taxon>Fungi</taxon>
        <taxon>Fungi incertae sedis</taxon>
        <taxon>Mucoromycota</taxon>
        <taxon>Glomeromycotina</taxon>
        <taxon>Glomeromycetes</taxon>
        <taxon>Diversisporales</taxon>
        <taxon>Gigasporaceae</taxon>
        <taxon>Gigaspora</taxon>
    </lineage>
</organism>
<dbReference type="Proteomes" id="UP000789901">
    <property type="component" value="Unassembled WGS sequence"/>
</dbReference>